<comment type="caution">
    <text evidence="1">The sequence shown here is derived from an EMBL/GenBank/DDBJ whole genome shotgun (WGS) entry which is preliminary data.</text>
</comment>
<evidence type="ECO:0000313" key="2">
    <source>
        <dbReference type="Proteomes" id="UP001163321"/>
    </source>
</evidence>
<organism evidence="1 2">
    <name type="scientific">Peronosclerospora sorghi</name>
    <dbReference type="NCBI Taxonomy" id="230839"/>
    <lineage>
        <taxon>Eukaryota</taxon>
        <taxon>Sar</taxon>
        <taxon>Stramenopiles</taxon>
        <taxon>Oomycota</taxon>
        <taxon>Peronosporomycetes</taxon>
        <taxon>Peronosporales</taxon>
        <taxon>Peronosporaceae</taxon>
        <taxon>Peronosclerospora</taxon>
    </lineage>
</organism>
<accession>A0ACC0W7K4</accession>
<dbReference type="Proteomes" id="UP001163321">
    <property type="component" value="Chromosome 3"/>
</dbReference>
<proteinExistence type="predicted"/>
<keyword evidence="2" id="KW-1185">Reference proteome</keyword>
<dbReference type="EMBL" id="CM047582">
    <property type="protein sequence ID" value="KAI9914798.1"/>
    <property type="molecule type" value="Genomic_DNA"/>
</dbReference>
<gene>
    <name evidence="1" type="ORF">PsorP6_007259</name>
</gene>
<reference evidence="1 2" key="1">
    <citation type="journal article" date="2022" name="bioRxiv">
        <title>The genome of the oomycete Peronosclerospora sorghi, a cosmopolitan pathogen of maize and sorghum, is inflated with dispersed pseudogenes.</title>
        <authorList>
            <person name="Fletcher K."/>
            <person name="Martin F."/>
            <person name="Isakeit T."/>
            <person name="Cavanaugh K."/>
            <person name="Magill C."/>
            <person name="Michelmore R."/>
        </authorList>
    </citation>
    <scope>NUCLEOTIDE SEQUENCE [LARGE SCALE GENOMIC DNA]</scope>
    <source>
        <strain evidence="1">P6</strain>
    </source>
</reference>
<evidence type="ECO:0000313" key="1">
    <source>
        <dbReference type="EMBL" id="KAI9914798.1"/>
    </source>
</evidence>
<protein>
    <submittedName>
        <fullName evidence="1">Uncharacterized protein</fullName>
    </submittedName>
</protein>
<sequence>MEQLGDERALDITHETAHRKAKMLALLDRVCINRGLQLKRNDEARARAQEMEWPAKQSSTNPSGTSPTSLDSPRSREMQDTRTDVVSERTDQDVDKHDVLSVKVEEEEEVIVDAKPSDIHLNMTLERVTRVKATREGSNDQRRTNRDGTLDSEPRDGIANVSGTKDRVPSAKPLTSDQVESENGTHVPPSSLLEMNRAPSTAAELLKRLETLTPDEYEDSELHGEFRHVLHILIPSNATTALLERRGQPIQSISQQTGCTLSIREPEASPFKDDRLLRIYGTPKCISLAQRVVIAYIRVYRASKQDPNYLELSEKAPLIALPTSSITKVMNVAVASGQKNDDVEITNPLHWLVQRENVGKMMGKQGSCLASIRRTTGASIHVEESVVPGTTERRVILSGSKEAIAVAVQEIKGRAGGRPEVAASGAMGRLGQYYAIPYHAAGHLIGPQGATIRSLTQRTGARLQLPSAEDLPLGSINRILHIQGTVKQVDHARRVVIGKLRDYGASSTSPRPRTIFATGEEGDHVTMKVLLPSRICGLMLDGRGMLIQEIGKKSGAHVHFLTPHGTDKRVCVFTGDMRCVLRAQRLVLQVMAGDALSSKRAAPSRKGTRLYRVVKEKASVETDHEVLLTNEELEHEEEEALEGAEVEEPARQSARRTVYQDPLELQNEANLNELDDAVASERSNTRESSSRKVQVIPSTPSVREGRSRTRRRRSSGSGNNRNEKKSGDNKRRRQ</sequence>
<name>A0ACC0W7K4_9STRA</name>